<accession>L9JGU1</accession>
<sequence length="380" mass="41329">MLGGTAAPRLLGVALRVAQCRADVNDAYCDTGHYRGNLNVPCLLKHVKALHAKERRVGFPVSAHLYVADASGDSSGLINTDVNDAYCDTGHYRGNLNVPCLLKHVKALHAKERRVGFPVSAHLYVADASGDSSGLINSLGAPCAALGFPPELLTLDAQLCPCHTWPLANPLCVSPPERAGPRLLSRTPVPLQRTQATYAPPRLTTWLSTSTFHQIPRCLRPLQHGLAGQEGLTWRKKGGRQESKLTDAEPNLCDFSRDVSCETIVNVFPGVKETSTSEGLRPAHTHVHGPDMAWGAHESYPEGTVVYRADAQCQCPRSAGADRQSVGCGWRRRCRREGQLAACVCMCPRVTVERTQVLPRRATALRVKPRVSDKEMAQPC</sequence>
<dbReference type="InParanoid" id="L9JGU1"/>
<gene>
    <name evidence="1" type="ORF">TREES_T100001954</name>
</gene>
<dbReference type="Proteomes" id="UP000011518">
    <property type="component" value="Unassembled WGS sequence"/>
</dbReference>
<evidence type="ECO:0000313" key="1">
    <source>
        <dbReference type="EMBL" id="ELW48272.1"/>
    </source>
</evidence>
<reference evidence="2" key="1">
    <citation type="submission" date="2012-07" db="EMBL/GenBank/DDBJ databases">
        <title>Genome of the Chinese tree shrew, a rising model animal genetically related to primates.</title>
        <authorList>
            <person name="Zhang G."/>
            <person name="Fan Y."/>
            <person name="Yao Y."/>
            <person name="Huang Z."/>
        </authorList>
    </citation>
    <scope>NUCLEOTIDE SEQUENCE [LARGE SCALE GENOMIC DNA]</scope>
</reference>
<dbReference type="AlphaFoldDB" id="L9JGU1"/>
<protein>
    <submittedName>
        <fullName evidence="1">Uncharacterized protein</fullName>
    </submittedName>
</protein>
<organism evidence="1 2">
    <name type="scientific">Tupaia chinensis</name>
    <name type="common">Chinese tree shrew</name>
    <name type="synonym">Tupaia belangeri chinensis</name>
    <dbReference type="NCBI Taxonomy" id="246437"/>
    <lineage>
        <taxon>Eukaryota</taxon>
        <taxon>Metazoa</taxon>
        <taxon>Chordata</taxon>
        <taxon>Craniata</taxon>
        <taxon>Vertebrata</taxon>
        <taxon>Euteleostomi</taxon>
        <taxon>Mammalia</taxon>
        <taxon>Eutheria</taxon>
        <taxon>Euarchontoglires</taxon>
        <taxon>Scandentia</taxon>
        <taxon>Tupaiidae</taxon>
        <taxon>Tupaia</taxon>
    </lineage>
</organism>
<name>L9JGU1_TUPCH</name>
<dbReference type="EMBL" id="KB321066">
    <property type="protein sequence ID" value="ELW48272.1"/>
    <property type="molecule type" value="Genomic_DNA"/>
</dbReference>
<proteinExistence type="predicted"/>
<keyword evidence="2" id="KW-1185">Reference proteome</keyword>
<evidence type="ECO:0000313" key="2">
    <source>
        <dbReference type="Proteomes" id="UP000011518"/>
    </source>
</evidence>
<reference evidence="2" key="2">
    <citation type="journal article" date="2013" name="Nat. Commun.">
        <title>Genome of the Chinese tree shrew.</title>
        <authorList>
            <person name="Fan Y."/>
            <person name="Huang Z.Y."/>
            <person name="Cao C.C."/>
            <person name="Chen C.S."/>
            <person name="Chen Y.X."/>
            <person name="Fan D.D."/>
            <person name="He J."/>
            <person name="Hou H.L."/>
            <person name="Hu L."/>
            <person name="Hu X.T."/>
            <person name="Jiang X.T."/>
            <person name="Lai R."/>
            <person name="Lang Y.S."/>
            <person name="Liang B."/>
            <person name="Liao S.G."/>
            <person name="Mu D."/>
            <person name="Ma Y.Y."/>
            <person name="Niu Y.Y."/>
            <person name="Sun X.Q."/>
            <person name="Xia J.Q."/>
            <person name="Xiao J."/>
            <person name="Xiong Z.Q."/>
            <person name="Xu L."/>
            <person name="Yang L."/>
            <person name="Zhang Y."/>
            <person name="Zhao W."/>
            <person name="Zhao X.D."/>
            <person name="Zheng Y.T."/>
            <person name="Zhou J.M."/>
            <person name="Zhu Y.B."/>
            <person name="Zhang G.J."/>
            <person name="Wang J."/>
            <person name="Yao Y.G."/>
        </authorList>
    </citation>
    <scope>NUCLEOTIDE SEQUENCE [LARGE SCALE GENOMIC DNA]</scope>
</reference>